<dbReference type="OrthoDB" id="2193793at2759"/>
<dbReference type="AlphaFoldDB" id="C1E0F9"/>
<feature type="region of interest" description="Disordered" evidence="1">
    <location>
        <begin position="464"/>
        <end position="484"/>
    </location>
</feature>
<dbReference type="OMA" id="SVFKWEY"/>
<dbReference type="SUPFAM" id="SSF53756">
    <property type="entry name" value="UDP-Glycosyltransferase/glycogen phosphorylase"/>
    <property type="match status" value="1"/>
</dbReference>
<dbReference type="GeneID" id="8241229"/>
<evidence type="ECO:0000313" key="3">
    <source>
        <dbReference type="EMBL" id="ACO60812.1"/>
    </source>
</evidence>
<dbReference type="RefSeq" id="XP_002499554.1">
    <property type="nucleotide sequence ID" value="XM_002499508.1"/>
</dbReference>
<dbReference type="GO" id="GO:0016740">
    <property type="term" value="F:transferase activity"/>
    <property type="evidence" value="ECO:0007669"/>
    <property type="project" value="UniProtKB-KW"/>
</dbReference>
<dbReference type="eggNOG" id="ENOG502QQT3">
    <property type="taxonomic scope" value="Eukaryota"/>
</dbReference>
<feature type="chain" id="PRO_5002908785" evidence="2">
    <location>
        <begin position="29"/>
        <end position="484"/>
    </location>
</feature>
<evidence type="ECO:0000256" key="1">
    <source>
        <dbReference type="SAM" id="MobiDB-lite"/>
    </source>
</evidence>
<dbReference type="PANTHER" id="PTHR46656">
    <property type="entry name" value="PUTATIVE-RELATED"/>
    <property type="match status" value="1"/>
</dbReference>
<dbReference type="PANTHER" id="PTHR46656:SF3">
    <property type="entry name" value="PUTATIVE-RELATED"/>
    <property type="match status" value="1"/>
</dbReference>
<gene>
    <name evidence="3" type="ORF">MICPUN_56201</name>
</gene>
<dbReference type="CAZy" id="GT4">
    <property type="family name" value="Glycosyltransferase Family 4"/>
</dbReference>
<sequence>MGCYRHPRAALLATAVILIAFPFAAVAADPPLPGLHWFAPVLAGGGYCSEANALLHGLKSLPPGEAPPLRVTHHGDAIDYFFYSGLPEDYARELDSMLTARQPRARDSVIVCHSEPGAWAPAKYETARCPPEGYGRRHAVRVIGRTMFETDRLDREHVARCNKMDEVWVPTRWSAEVFERCGVDPRKIRVVPEAVDVTMFDPARFEGREMSLAHVGERVVGPRLDGEDGYVGAGATRTIKFLSVFKWEARKAPDVLLDAYFSEFTAEDDVALFLRCNLYHESDPRAIHKRVRDAARTAFRSGKSGSLWGAPKGTRVDDAVARFAPRVFVLPAVSEEGVPAMYAGADALVLPSRGEGWGRPHVEAMAMGLALVATNWSGPTEFMTEDNSYPVAVEPDLVPLPPDSHFATHMWSQPSVGHLRARMREVASDPEKASAKGTRARRDMVTRFSPAAVARLVVGELGRIAREDAGGERGDDATGARDEL</sequence>
<evidence type="ECO:0000313" key="4">
    <source>
        <dbReference type="Proteomes" id="UP000002009"/>
    </source>
</evidence>
<dbReference type="Pfam" id="PF13692">
    <property type="entry name" value="Glyco_trans_1_4"/>
    <property type="match status" value="1"/>
</dbReference>
<keyword evidence="4" id="KW-1185">Reference proteome</keyword>
<dbReference type="Proteomes" id="UP000002009">
    <property type="component" value="Chromosome 2"/>
</dbReference>
<dbReference type="Gene3D" id="3.40.50.2000">
    <property type="entry name" value="Glycogen Phosphorylase B"/>
    <property type="match status" value="1"/>
</dbReference>
<keyword evidence="2" id="KW-0732">Signal</keyword>
<dbReference type="STRING" id="296587.C1E0F9"/>
<evidence type="ECO:0000256" key="2">
    <source>
        <dbReference type="SAM" id="SignalP"/>
    </source>
</evidence>
<proteinExistence type="predicted"/>
<reference evidence="3 4" key="1">
    <citation type="journal article" date="2009" name="Science">
        <title>Green evolution and dynamic adaptations revealed by genomes of the marine picoeukaryotes Micromonas.</title>
        <authorList>
            <person name="Worden A.Z."/>
            <person name="Lee J.H."/>
            <person name="Mock T."/>
            <person name="Rouze P."/>
            <person name="Simmons M.P."/>
            <person name="Aerts A.L."/>
            <person name="Allen A.E."/>
            <person name="Cuvelier M.L."/>
            <person name="Derelle E."/>
            <person name="Everett M.V."/>
            <person name="Foulon E."/>
            <person name="Grimwood J."/>
            <person name="Gundlach H."/>
            <person name="Henrissat B."/>
            <person name="Napoli C."/>
            <person name="McDonald S.M."/>
            <person name="Parker M.S."/>
            <person name="Rombauts S."/>
            <person name="Salamov A."/>
            <person name="Von Dassow P."/>
            <person name="Badger J.H."/>
            <person name="Coutinho P.M."/>
            <person name="Demir E."/>
            <person name="Dubchak I."/>
            <person name="Gentemann C."/>
            <person name="Eikrem W."/>
            <person name="Gready J.E."/>
            <person name="John U."/>
            <person name="Lanier W."/>
            <person name="Lindquist E.A."/>
            <person name="Lucas S."/>
            <person name="Mayer K.F."/>
            <person name="Moreau H."/>
            <person name="Not F."/>
            <person name="Otillar R."/>
            <person name="Panaud O."/>
            <person name="Pangilinan J."/>
            <person name="Paulsen I."/>
            <person name="Piegu B."/>
            <person name="Poliakov A."/>
            <person name="Robbens S."/>
            <person name="Schmutz J."/>
            <person name="Toulza E."/>
            <person name="Wyss T."/>
            <person name="Zelensky A."/>
            <person name="Zhou K."/>
            <person name="Armbrust E.V."/>
            <person name="Bhattacharya D."/>
            <person name="Goodenough U.W."/>
            <person name="Van de Peer Y."/>
            <person name="Grigoriev I.V."/>
        </authorList>
    </citation>
    <scope>NUCLEOTIDE SEQUENCE [LARGE SCALE GENOMIC DNA]</scope>
    <source>
        <strain evidence="4">RCC299 / NOUM17</strain>
    </source>
</reference>
<dbReference type="InParanoid" id="C1E0F9"/>
<dbReference type="CDD" id="cd03801">
    <property type="entry name" value="GT4_PimA-like"/>
    <property type="match status" value="1"/>
</dbReference>
<name>C1E0F9_MICCC</name>
<keyword evidence="3" id="KW-0808">Transferase</keyword>
<organism evidence="3 4">
    <name type="scientific">Micromonas commoda (strain RCC299 / NOUM17 / CCMP2709)</name>
    <name type="common">Picoplanktonic green alga</name>
    <dbReference type="NCBI Taxonomy" id="296587"/>
    <lineage>
        <taxon>Eukaryota</taxon>
        <taxon>Viridiplantae</taxon>
        <taxon>Chlorophyta</taxon>
        <taxon>Mamiellophyceae</taxon>
        <taxon>Mamiellales</taxon>
        <taxon>Mamiellaceae</taxon>
        <taxon>Micromonas</taxon>
    </lineage>
</organism>
<dbReference type="EMBL" id="CP001323">
    <property type="protein sequence ID" value="ACO60812.1"/>
    <property type="molecule type" value="Genomic_DNA"/>
</dbReference>
<dbReference type="KEGG" id="mis:MICPUN_56201"/>
<protein>
    <submittedName>
        <fullName evidence="3">Glycosyltransferase family 4 protein</fullName>
    </submittedName>
</protein>
<dbReference type="FunCoup" id="C1E0F9">
    <property type="interactions" value="10"/>
</dbReference>
<accession>C1E0F9</accession>
<feature type="signal peptide" evidence="2">
    <location>
        <begin position="1"/>
        <end position="28"/>
    </location>
</feature>